<dbReference type="OrthoDB" id="10473325at2759"/>
<reference evidence="2" key="1">
    <citation type="journal article" date="2023" name="Commun. Biol.">
        <title>Genome analysis of Parmales, the sister group of diatoms, reveals the evolutionary specialization of diatoms from phago-mixotrophs to photoautotrophs.</title>
        <authorList>
            <person name="Ban H."/>
            <person name="Sato S."/>
            <person name="Yoshikawa S."/>
            <person name="Yamada K."/>
            <person name="Nakamura Y."/>
            <person name="Ichinomiya M."/>
            <person name="Sato N."/>
            <person name="Blanc-Mathieu R."/>
            <person name="Endo H."/>
            <person name="Kuwata A."/>
            <person name="Ogata H."/>
        </authorList>
    </citation>
    <scope>NUCLEOTIDE SEQUENCE [LARGE SCALE GENOMIC DNA]</scope>
    <source>
        <strain evidence="2">NIES 3701</strain>
    </source>
</reference>
<organism evidence="1 2">
    <name type="scientific">Triparma strigata</name>
    <dbReference type="NCBI Taxonomy" id="1606541"/>
    <lineage>
        <taxon>Eukaryota</taxon>
        <taxon>Sar</taxon>
        <taxon>Stramenopiles</taxon>
        <taxon>Ochrophyta</taxon>
        <taxon>Bolidophyceae</taxon>
        <taxon>Parmales</taxon>
        <taxon>Triparmaceae</taxon>
        <taxon>Triparma</taxon>
    </lineage>
</organism>
<comment type="caution">
    <text evidence="1">The sequence shown here is derived from an EMBL/GenBank/DDBJ whole genome shotgun (WGS) entry which is preliminary data.</text>
</comment>
<dbReference type="EMBL" id="BRXY01000308">
    <property type="protein sequence ID" value="GMH85833.1"/>
    <property type="molecule type" value="Genomic_DNA"/>
</dbReference>
<keyword evidence="2" id="KW-1185">Reference proteome</keyword>
<evidence type="ECO:0000313" key="2">
    <source>
        <dbReference type="Proteomes" id="UP001165085"/>
    </source>
</evidence>
<name>A0A9W7ENM9_9STRA</name>
<accession>A0A9W7ENM9</accession>
<sequence length="80" mass="8682">MSWESDGLSPVVVMYNIDGDINAIFFASGDVQQGMFSTNEWEPVPLPEFAIRHLHGLGQDGLPCRSNCWIPTPGLACCAA</sequence>
<dbReference type="AlphaFoldDB" id="A0A9W7ENM9"/>
<dbReference type="Proteomes" id="UP001165085">
    <property type="component" value="Unassembled WGS sequence"/>
</dbReference>
<evidence type="ECO:0000313" key="1">
    <source>
        <dbReference type="EMBL" id="GMH85833.1"/>
    </source>
</evidence>
<proteinExistence type="predicted"/>
<protein>
    <submittedName>
        <fullName evidence="1">Uncharacterized protein</fullName>
    </submittedName>
</protein>
<gene>
    <name evidence="1" type="ORF">TrST_g11616</name>
</gene>